<sequence>MLADTLRFLIQTASDLFVLVLLLRFYLQLANAPLRHPLVQFVRSATDFIVLPLRKRIPAWRGYDTATLLTAWLTSLIAIVLLLVLAPLPYNFALPSNWLSMALLAVLYVFRATVYLLMGAVIVQAVLSWVSPYNPLAPLLELLTRPFLRPFRRLMIGQVDLSPLALLIVLQVVLMLPIAFLERMLLAQLQFGV</sequence>
<dbReference type="GO" id="GO:0016020">
    <property type="term" value="C:membrane"/>
    <property type="evidence" value="ECO:0007669"/>
    <property type="project" value="InterPro"/>
</dbReference>
<evidence type="ECO:0000256" key="1">
    <source>
        <dbReference type="SAM" id="Phobius"/>
    </source>
</evidence>
<name>A0A2S0P8K5_9NEIS</name>
<keyword evidence="1" id="KW-1133">Transmembrane helix</keyword>
<feature type="transmembrane region" description="Helical" evidence="1">
    <location>
        <begin position="63"/>
        <end position="86"/>
    </location>
</feature>
<gene>
    <name evidence="2" type="ORF">DAI18_06400</name>
</gene>
<dbReference type="KEGG" id="maer:DAI18_06400"/>
<dbReference type="AlphaFoldDB" id="A0A2S0P8K5"/>
<proteinExistence type="predicted"/>
<feature type="transmembrane region" description="Helical" evidence="1">
    <location>
        <begin position="161"/>
        <end position="181"/>
    </location>
</feature>
<keyword evidence="1" id="KW-0472">Membrane</keyword>
<dbReference type="RefSeq" id="WP_028498687.1">
    <property type="nucleotide sequence ID" value="NZ_CALFSO010000120.1"/>
</dbReference>
<keyword evidence="1" id="KW-0812">Transmembrane</keyword>
<accession>A0A2S0P8K5</accession>
<dbReference type="STRING" id="1122240.GCA_000620105_01326"/>
<feature type="transmembrane region" description="Helical" evidence="1">
    <location>
        <begin position="6"/>
        <end position="27"/>
    </location>
</feature>
<evidence type="ECO:0000313" key="2">
    <source>
        <dbReference type="EMBL" id="AVY93719.1"/>
    </source>
</evidence>
<organism evidence="2 3">
    <name type="scientific">Microvirgula aerodenitrificans</name>
    <dbReference type="NCBI Taxonomy" id="57480"/>
    <lineage>
        <taxon>Bacteria</taxon>
        <taxon>Pseudomonadati</taxon>
        <taxon>Pseudomonadota</taxon>
        <taxon>Betaproteobacteria</taxon>
        <taxon>Neisseriales</taxon>
        <taxon>Aquaspirillaceae</taxon>
        <taxon>Microvirgula</taxon>
    </lineage>
</organism>
<feature type="transmembrane region" description="Helical" evidence="1">
    <location>
        <begin position="115"/>
        <end position="133"/>
    </location>
</feature>
<evidence type="ECO:0000313" key="3">
    <source>
        <dbReference type="Proteomes" id="UP000244173"/>
    </source>
</evidence>
<dbReference type="Pfam" id="PF02325">
    <property type="entry name" value="CCB3_YggT"/>
    <property type="match status" value="2"/>
</dbReference>
<dbReference type="InterPro" id="IPR003425">
    <property type="entry name" value="CCB3/YggT"/>
</dbReference>
<keyword evidence="3" id="KW-1185">Reference proteome</keyword>
<dbReference type="OrthoDB" id="9806665at2"/>
<dbReference type="Proteomes" id="UP000244173">
    <property type="component" value="Chromosome"/>
</dbReference>
<protein>
    <submittedName>
        <fullName evidence="2">YggT family protein</fullName>
    </submittedName>
</protein>
<reference evidence="2 3" key="1">
    <citation type="submission" date="2018-04" db="EMBL/GenBank/DDBJ databases">
        <title>Denitrifier Microvirgula.</title>
        <authorList>
            <person name="Anderson E."/>
            <person name="Jang J."/>
            <person name="Ishii S."/>
        </authorList>
    </citation>
    <scope>NUCLEOTIDE SEQUENCE [LARGE SCALE GENOMIC DNA]</scope>
    <source>
        <strain evidence="2 3">BE2.4</strain>
    </source>
</reference>
<dbReference type="EMBL" id="CP028519">
    <property type="protein sequence ID" value="AVY93719.1"/>
    <property type="molecule type" value="Genomic_DNA"/>
</dbReference>